<accession>A0AAV7UEP9</accession>
<gene>
    <name evidence="2" type="ORF">NDU88_003270</name>
</gene>
<name>A0AAV7UEP9_PLEWA</name>
<dbReference type="Proteomes" id="UP001066276">
    <property type="component" value="Chromosome 3_1"/>
</dbReference>
<organism evidence="2 3">
    <name type="scientific">Pleurodeles waltl</name>
    <name type="common">Iberian ribbed newt</name>
    <dbReference type="NCBI Taxonomy" id="8319"/>
    <lineage>
        <taxon>Eukaryota</taxon>
        <taxon>Metazoa</taxon>
        <taxon>Chordata</taxon>
        <taxon>Craniata</taxon>
        <taxon>Vertebrata</taxon>
        <taxon>Euteleostomi</taxon>
        <taxon>Amphibia</taxon>
        <taxon>Batrachia</taxon>
        <taxon>Caudata</taxon>
        <taxon>Salamandroidea</taxon>
        <taxon>Salamandridae</taxon>
        <taxon>Pleurodelinae</taxon>
        <taxon>Pleurodeles</taxon>
    </lineage>
</organism>
<feature type="compositionally biased region" description="Basic and acidic residues" evidence="1">
    <location>
        <begin position="21"/>
        <end position="37"/>
    </location>
</feature>
<dbReference type="AlphaFoldDB" id="A0AAV7UEP9"/>
<proteinExistence type="predicted"/>
<evidence type="ECO:0000313" key="3">
    <source>
        <dbReference type="Proteomes" id="UP001066276"/>
    </source>
</evidence>
<feature type="compositionally biased region" description="Polar residues" evidence="1">
    <location>
        <begin position="75"/>
        <end position="85"/>
    </location>
</feature>
<feature type="region of interest" description="Disordered" evidence="1">
    <location>
        <begin position="1"/>
        <end position="99"/>
    </location>
</feature>
<protein>
    <submittedName>
        <fullName evidence="2">Uncharacterized protein</fullName>
    </submittedName>
</protein>
<sequence>MREEKSHRNRERTCSPCGTRRLTEKARRAQPEKERKNYSVTRAASEALIKLLCPASPKRRQRITHSDRVGGKSGQGPQSVSQESRPSNKRRSALLHGSI</sequence>
<keyword evidence="3" id="KW-1185">Reference proteome</keyword>
<reference evidence="2" key="1">
    <citation type="journal article" date="2022" name="bioRxiv">
        <title>Sequencing and chromosome-scale assembly of the giantPleurodeles waltlgenome.</title>
        <authorList>
            <person name="Brown T."/>
            <person name="Elewa A."/>
            <person name="Iarovenko S."/>
            <person name="Subramanian E."/>
            <person name="Araus A.J."/>
            <person name="Petzold A."/>
            <person name="Susuki M."/>
            <person name="Suzuki K.-i.T."/>
            <person name="Hayashi T."/>
            <person name="Toyoda A."/>
            <person name="Oliveira C."/>
            <person name="Osipova E."/>
            <person name="Leigh N.D."/>
            <person name="Simon A."/>
            <person name="Yun M.H."/>
        </authorList>
    </citation>
    <scope>NUCLEOTIDE SEQUENCE</scope>
    <source>
        <strain evidence="2">20211129_DDA</strain>
        <tissue evidence="2">Liver</tissue>
    </source>
</reference>
<comment type="caution">
    <text evidence="2">The sequence shown here is derived from an EMBL/GenBank/DDBJ whole genome shotgun (WGS) entry which is preliminary data.</text>
</comment>
<evidence type="ECO:0000313" key="2">
    <source>
        <dbReference type="EMBL" id="KAJ1186489.1"/>
    </source>
</evidence>
<dbReference type="EMBL" id="JANPWB010000005">
    <property type="protein sequence ID" value="KAJ1186489.1"/>
    <property type="molecule type" value="Genomic_DNA"/>
</dbReference>
<evidence type="ECO:0000256" key="1">
    <source>
        <dbReference type="SAM" id="MobiDB-lite"/>
    </source>
</evidence>